<dbReference type="FunFam" id="3.10.490.20:FF:000001">
    <property type="entry name" value="dynein heavy chain 7, axonemal"/>
    <property type="match status" value="1"/>
</dbReference>
<reference evidence="2 3" key="1">
    <citation type="submission" date="2015-08" db="EMBL/GenBank/DDBJ databases">
        <title>Ancestral chromatin configuration constrains chromatin evolution on differentiating sex chromosomes in Drosophila.</title>
        <authorList>
            <person name="Zhou Q."/>
            <person name="Bachtrog D."/>
        </authorList>
    </citation>
    <scope>NUCLEOTIDE SEQUENCE [LARGE SCALE GENOMIC DNA]</scope>
    <source>
        <tissue evidence="2">Whole larvae</tissue>
    </source>
</reference>
<evidence type="ECO:0000259" key="1">
    <source>
        <dbReference type="Pfam" id="PF18199"/>
    </source>
</evidence>
<protein>
    <submittedName>
        <fullName evidence="2">Dhc36C</fullName>
    </submittedName>
</protein>
<organism evidence="2 3">
    <name type="scientific">Drosophila busckii</name>
    <name type="common">Fruit fly</name>
    <dbReference type="NCBI Taxonomy" id="30019"/>
    <lineage>
        <taxon>Eukaryota</taxon>
        <taxon>Metazoa</taxon>
        <taxon>Ecdysozoa</taxon>
        <taxon>Arthropoda</taxon>
        <taxon>Hexapoda</taxon>
        <taxon>Insecta</taxon>
        <taxon>Pterygota</taxon>
        <taxon>Neoptera</taxon>
        <taxon>Endopterygota</taxon>
        <taxon>Diptera</taxon>
        <taxon>Brachycera</taxon>
        <taxon>Muscomorpha</taxon>
        <taxon>Ephydroidea</taxon>
        <taxon>Drosophilidae</taxon>
        <taxon>Drosophila</taxon>
    </lineage>
</organism>
<dbReference type="GO" id="GO:0051959">
    <property type="term" value="F:dynein light intermediate chain binding"/>
    <property type="evidence" value="ECO:0007669"/>
    <property type="project" value="InterPro"/>
</dbReference>
<accession>A0A0M4EBA0</accession>
<dbReference type="InterPro" id="IPR041228">
    <property type="entry name" value="Dynein_C"/>
</dbReference>
<dbReference type="Pfam" id="PF18199">
    <property type="entry name" value="Dynein_C"/>
    <property type="match status" value="1"/>
</dbReference>
<dbReference type="PANTHER" id="PTHR46961">
    <property type="entry name" value="DYNEIN HEAVY CHAIN 1, AXONEMAL-LIKE PROTEIN"/>
    <property type="match status" value="1"/>
</dbReference>
<dbReference type="EMBL" id="CP012523">
    <property type="protein sequence ID" value="ALC38672.1"/>
    <property type="molecule type" value="Genomic_DNA"/>
</dbReference>
<dbReference type="Proteomes" id="UP000494163">
    <property type="component" value="Chromosome 2L"/>
</dbReference>
<proteinExistence type="predicted"/>
<keyword evidence="3" id="KW-1185">Reference proteome</keyword>
<dbReference type="FunFam" id="1.20.1270.280:FF:000038">
    <property type="entry name" value="AT13908p"/>
    <property type="match status" value="1"/>
</dbReference>
<dbReference type="GO" id="GO:0007018">
    <property type="term" value="P:microtubule-based movement"/>
    <property type="evidence" value="ECO:0007669"/>
    <property type="project" value="InterPro"/>
</dbReference>
<dbReference type="STRING" id="30019.A0A0M4EBA0"/>
<sequence length="228" mass="26046">MALLYNFNSSLVVMSAAVEAVYKSVLIAKIPAMWASKSYPSLKPLGSYVTDFLRRLEFLQHWYDHGAPTTFWLSGFFFTQAFLTGAQQNYARKYVISIDLLAFDYEVLSMEETQIKGVSAPEDGVFVYGIFLEGACWDRKNKYLAESRDRVLFDTMPVMHLKPLKRTDLPERHIYLCPLYKTAERRGVLSTTGHSTNFVVGMQLLCNPNTKPSHWIERGTALLCQLSF</sequence>
<dbReference type="OMA" id="EDYWIAN"/>
<dbReference type="OrthoDB" id="447173at2759"/>
<dbReference type="GO" id="GO:0045505">
    <property type="term" value="F:dynein intermediate chain binding"/>
    <property type="evidence" value="ECO:0007669"/>
    <property type="project" value="InterPro"/>
</dbReference>
<dbReference type="Gene3D" id="1.20.1270.280">
    <property type="match status" value="1"/>
</dbReference>
<dbReference type="GO" id="GO:0030286">
    <property type="term" value="C:dynein complex"/>
    <property type="evidence" value="ECO:0007669"/>
    <property type="project" value="InterPro"/>
</dbReference>
<feature type="domain" description="Dynein heavy chain C-terminal" evidence="1">
    <location>
        <begin position="11"/>
        <end position="224"/>
    </location>
</feature>
<dbReference type="PANTHER" id="PTHR46961:SF8">
    <property type="entry name" value="DYNEIN AXONEMAL HEAVY CHAIN 7"/>
    <property type="match status" value="1"/>
</dbReference>
<dbReference type="SMR" id="A0A0M4EBA0"/>
<evidence type="ECO:0000313" key="3">
    <source>
        <dbReference type="Proteomes" id="UP000494163"/>
    </source>
</evidence>
<name>A0A0M4EBA0_DROBS</name>
<gene>
    <name evidence="2" type="ORF">Dbus_chr2Lg757</name>
</gene>
<dbReference type="AlphaFoldDB" id="A0A0M4EBA0"/>
<dbReference type="InterPro" id="IPR043160">
    <property type="entry name" value="Dynein_C_barrel"/>
</dbReference>
<evidence type="ECO:0000313" key="2">
    <source>
        <dbReference type="EMBL" id="ALC38672.1"/>
    </source>
</evidence>
<dbReference type="InterPro" id="IPR026983">
    <property type="entry name" value="DHC"/>
</dbReference>
<dbReference type="Gene3D" id="3.10.490.20">
    <property type="match status" value="1"/>
</dbReference>